<dbReference type="GO" id="GO:0097266">
    <property type="term" value="F:phenylacetyl-CoA 1,2-epoxidase activity"/>
    <property type="evidence" value="ECO:0007669"/>
    <property type="project" value="UniProtKB-EC"/>
</dbReference>
<protein>
    <submittedName>
        <fullName evidence="1">Ring-1,2-phenylacetyl-CoA epoxidase subunit PaaC</fullName>
        <ecNumber evidence="1">1.14.13.149</ecNumber>
    </submittedName>
</protein>
<organism evidence="1 2">
    <name type="scientific">Deinobacterium chartae</name>
    <dbReference type="NCBI Taxonomy" id="521158"/>
    <lineage>
        <taxon>Bacteria</taxon>
        <taxon>Thermotogati</taxon>
        <taxon>Deinococcota</taxon>
        <taxon>Deinococci</taxon>
        <taxon>Deinococcales</taxon>
        <taxon>Deinococcaceae</taxon>
        <taxon>Deinobacterium</taxon>
    </lineage>
</organism>
<name>A0A841HY20_9DEIO</name>
<dbReference type="GO" id="GO:0005829">
    <property type="term" value="C:cytosol"/>
    <property type="evidence" value="ECO:0007669"/>
    <property type="project" value="TreeGrafter"/>
</dbReference>
<accession>A0A841HY20</accession>
<dbReference type="RefSeq" id="WP_183986542.1">
    <property type="nucleotide sequence ID" value="NZ_JACHHG010000005.1"/>
</dbReference>
<dbReference type="PANTHER" id="PTHR30458:SF0">
    <property type="entry name" value="1,2-PHENYLACETYL-COA EPOXIDASE, SUBUNIT C"/>
    <property type="match status" value="1"/>
</dbReference>
<gene>
    <name evidence="1" type="ORF">HNR42_001712</name>
</gene>
<dbReference type="SUPFAM" id="SSF47240">
    <property type="entry name" value="Ferritin-like"/>
    <property type="match status" value="1"/>
</dbReference>
<dbReference type="InterPro" id="IPR052703">
    <property type="entry name" value="Aromatic_CoA_ox/epox"/>
</dbReference>
<dbReference type="InterPro" id="IPR009078">
    <property type="entry name" value="Ferritin-like_SF"/>
</dbReference>
<dbReference type="InterPro" id="IPR007814">
    <property type="entry name" value="PaaA_PaaC"/>
</dbReference>
<dbReference type="EMBL" id="JACHHG010000005">
    <property type="protein sequence ID" value="MBB6098287.1"/>
    <property type="molecule type" value="Genomic_DNA"/>
</dbReference>
<dbReference type="Gene3D" id="1.20.1260.10">
    <property type="match status" value="1"/>
</dbReference>
<sequence length="256" mass="28802">MTDLTPQARATLILRFTALADDELILAQRNGEWIGHAPILEEDIALANLAQDELGHAETWLRLRAELDGSDPDALAFGRDATEFRCAQLLEYPRGDWAFTLLRQFLFDAYESVWLSAARASSYRPLREAAEKMLREERFHLQHSALWIQRLGLGTDESRRRTQAALELQWPLSAQLFVPLPGEAELAAQGLLPDLSALRPRWEESTRQHLGACGLSVPAWGAPEDVWSRDQHSPHLPELLAEMQGVARADPEAVAW</sequence>
<proteinExistence type="predicted"/>
<dbReference type="Pfam" id="PF05138">
    <property type="entry name" value="PaaA_PaaC"/>
    <property type="match status" value="1"/>
</dbReference>
<dbReference type="AlphaFoldDB" id="A0A841HY20"/>
<dbReference type="NCBIfam" id="TIGR02158">
    <property type="entry name" value="PA_CoA_Oxy3"/>
    <property type="match status" value="1"/>
</dbReference>
<dbReference type="EC" id="1.14.13.149" evidence="1"/>
<dbReference type="Proteomes" id="UP000569951">
    <property type="component" value="Unassembled WGS sequence"/>
</dbReference>
<dbReference type="GO" id="GO:0010124">
    <property type="term" value="P:phenylacetate catabolic process"/>
    <property type="evidence" value="ECO:0007669"/>
    <property type="project" value="InterPro"/>
</dbReference>
<dbReference type="InterPro" id="IPR011882">
    <property type="entry name" value="PaaC"/>
</dbReference>
<dbReference type="PANTHER" id="PTHR30458">
    <property type="entry name" value="PHENYLACETIC ACID DEGRADATION PROTEIN PAA"/>
    <property type="match status" value="1"/>
</dbReference>
<keyword evidence="1" id="KW-0560">Oxidoreductase</keyword>
<reference evidence="1 2" key="1">
    <citation type="submission" date="2020-08" db="EMBL/GenBank/DDBJ databases">
        <title>Genomic Encyclopedia of Type Strains, Phase IV (KMG-IV): sequencing the most valuable type-strain genomes for metagenomic binning, comparative biology and taxonomic classification.</title>
        <authorList>
            <person name="Goeker M."/>
        </authorList>
    </citation>
    <scope>NUCLEOTIDE SEQUENCE [LARGE SCALE GENOMIC DNA]</scope>
    <source>
        <strain evidence="1 2">DSM 21458</strain>
    </source>
</reference>
<comment type="caution">
    <text evidence="1">The sequence shown here is derived from an EMBL/GenBank/DDBJ whole genome shotgun (WGS) entry which is preliminary data.</text>
</comment>
<keyword evidence="2" id="KW-1185">Reference proteome</keyword>
<dbReference type="PIRSF" id="PIRSF037834">
    <property type="entry name" value="PA_CoA_Oase3"/>
    <property type="match status" value="1"/>
</dbReference>
<dbReference type="InterPro" id="IPR012347">
    <property type="entry name" value="Ferritin-like"/>
</dbReference>
<evidence type="ECO:0000313" key="1">
    <source>
        <dbReference type="EMBL" id="MBB6098287.1"/>
    </source>
</evidence>
<evidence type="ECO:0000313" key="2">
    <source>
        <dbReference type="Proteomes" id="UP000569951"/>
    </source>
</evidence>